<dbReference type="GO" id="GO:0030288">
    <property type="term" value="C:outer membrane-bounded periplasmic space"/>
    <property type="evidence" value="ECO:0007669"/>
    <property type="project" value="TreeGrafter"/>
</dbReference>
<keyword evidence="14" id="KW-0961">Cell wall biogenesis/degradation</keyword>
<keyword evidence="17" id="KW-0812">Transmembrane</keyword>
<gene>
    <name evidence="20" type="ORF">A3D26_02470</name>
</gene>
<sequence>MAWKSALRSRGRTDYGNVHRHRSPRRGKGHFLYRLGLLSFLGVVGLFVLLFVIMPIFAIGLPSPDKVSEVSGVSSKIYDRNGVLLYDIYENEKRTPVKFEDIPPYLKQATIAVEDKNFYKHSGFDPIGMARAVVNIAFRGKLQGGSTLTQQLVKNVLLTSERTLPRKIKEFVLAVQIERKYSKDEILTMYLNNAPYGGATRGVESAAETYFGKSAKDLSLVESAVLAGLPQSPSRYSPYSTTPDAYVGRTKTVLKRMKDDRYVTKEQEEEALKQLTEVKFIGKAASFKAPHFVTYVQSILEERYGQAALQSGLKITTTLDWELQEKAQSIVSEEIAKVEGQHITNGAALVVDPQNGQILSMVGSKDFGAEDYDGQVNVTLSKRQPGSAIKPVTYVTGLKKGYTASTLLMDTPTTFPGGENLPKYEPVNYDGKYRGPIQVRYALANSVNIPAVKMLAISGVADMLSTAYDMGIGTLAPTKENLTRFGLSVTLGGGEVRLIDITSAYGAFANGGLKYEPISILKVEDLKGKVLEEYEEKKGEKVLSEAEAFIISDILSDNNARAEIFGTRSLLNVSGKKVAVKTGTTNDQRDNWAIGWAPSVVVGAWVGNNDNTPMKKVASGVSGATPIWNRIIAEALVGKPNVGFEVPSGVVQLEVDKLSGYRSHDGFASRTEYFIKGTEPDEEDPVHVMMKLCKGDGKMATPSQVAGGDYDTREMYVFREEDPTGSEENMWQKGIIEWLDTQSDSKYHPPADYCGSANPINVEFLTPKDHDQVPSGDVEVRADAKSVTDIVEIEITMDNDKKYLLTTKPWKVTFSGVKDGVHTLVAKAKDKNGNASDRKITIGVGVAWNAASP</sequence>
<name>A0A1G1V7P9_9BACT</name>
<dbReference type="InterPro" id="IPR023346">
    <property type="entry name" value="Lysozyme-like_dom_sf"/>
</dbReference>
<keyword evidence="8" id="KW-0808">Transferase</keyword>
<keyword evidence="5" id="KW-0121">Carboxypeptidase</keyword>
<comment type="catalytic activity">
    <reaction evidence="16">
        <text>[GlcNAc-(1-&gt;4)-Mur2Ac(oyl-L-Ala-gamma-D-Glu-L-Lys-D-Ala-D-Ala)](n)-di-trans,octa-cis-undecaprenyl diphosphate + beta-D-GlcNAc-(1-&gt;4)-Mur2Ac(oyl-L-Ala-gamma-D-Glu-L-Lys-D-Ala-D-Ala)-di-trans,octa-cis-undecaprenyl diphosphate = [GlcNAc-(1-&gt;4)-Mur2Ac(oyl-L-Ala-gamma-D-Glu-L-Lys-D-Ala-D-Ala)](n+1)-di-trans,octa-cis-undecaprenyl diphosphate + di-trans,octa-cis-undecaprenyl diphosphate + H(+)</text>
        <dbReference type="Rhea" id="RHEA:23708"/>
        <dbReference type="Rhea" id="RHEA-COMP:9602"/>
        <dbReference type="Rhea" id="RHEA-COMP:9603"/>
        <dbReference type="ChEBI" id="CHEBI:15378"/>
        <dbReference type="ChEBI" id="CHEBI:58405"/>
        <dbReference type="ChEBI" id="CHEBI:60033"/>
        <dbReference type="ChEBI" id="CHEBI:78435"/>
        <dbReference type="EC" id="2.4.99.28"/>
    </reaction>
</comment>
<keyword evidence="12 17" id="KW-0472">Membrane</keyword>
<keyword evidence="9" id="KW-0378">Hydrolase</keyword>
<comment type="subcellular location">
    <subcellularLocation>
        <location evidence="1">Cell membrane</location>
    </subcellularLocation>
</comment>
<evidence type="ECO:0000256" key="14">
    <source>
        <dbReference type="ARBA" id="ARBA00023316"/>
    </source>
</evidence>
<keyword evidence="7" id="KW-0328">Glycosyltransferase</keyword>
<keyword evidence="4" id="KW-1003">Cell membrane</keyword>
<evidence type="ECO:0000256" key="9">
    <source>
        <dbReference type="ARBA" id="ARBA00022801"/>
    </source>
</evidence>
<keyword evidence="6" id="KW-0645">Protease</keyword>
<dbReference type="GO" id="GO:0008360">
    <property type="term" value="P:regulation of cell shape"/>
    <property type="evidence" value="ECO:0007669"/>
    <property type="project" value="UniProtKB-KW"/>
</dbReference>
<evidence type="ECO:0000256" key="1">
    <source>
        <dbReference type="ARBA" id="ARBA00004236"/>
    </source>
</evidence>
<dbReference type="GO" id="GO:0071555">
    <property type="term" value="P:cell wall organization"/>
    <property type="evidence" value="ECO:0007669"/>
    <property type="project" value="UniProtKB-KW"/>
</dbReference>
<evidence type="ECO:0000256" key="10">
    <source>
        <dbReference type="ARBA" id="ARBA00022960"/>
    </source>
</evidence>
<evidence type="ECO:0000256" key="6">
    <source>
        <dbReference type="ARBA" id="ARBA00022670"/>
    </source>
</evidence>
<dbReference type="InterPro" id="IPR001264">
    <property type="entry name" value="Glyco_trans_51"/>
</dbReference>
<evidence type="ECO:0000256" key="8">
    <source>
        <dbReference type="ARBA" id="ARBA00022679"/>
    </source>
</evidence>
<dbReference type="PANTHER" id="PTHR32282">
    <property type="entry name" value="BINDING PROTEIN TRANSPEPTIDASE, PUTATIVE-RELATED"/>
    <property type="match status" value="1"/>
</dbReference>
<feature type="domain" description="Penicillin-binding protein transpeptidase" evidence="18">
    <location>
        <begin position="346"/>
        <end position="630"/>
    </location>
</feature>
<evidence type="ECO:0000256" key="12">
    <source>
        <dbReference type="ARBA" id="ARBA00023136"/>
    </source>
</evidence>
<keyword evidence="10" id="KW-0133">Cell shape</keyword>
<dbReference type="GO" id="GO:0008955">
    <property type="term" value="F:peptidoglycan glycosyltransferase activity"/>
    <property type="evidence" value="ECO:0007669"/>
    <property type="project" value="UniProtKB-EC"/>
</dbReference>
<dbReference type="FunFam" id="1.10.3810.10:FF:000001">
    <property type="entry name" value="Penicillin-binding protein 1A"/>
    <property type="match status" value="1"/>
</dbReference>
<evidence type="ECO:0000259" key="18">
    <source>
        <dbReference type="Pfam" id="PF00905"/>
    </source>
</evidence>
<dbReference type="EMBL" id="MHBZ01000019">
    <property type="protein sequence ID" value="OGY11347.1"/>
    <property type="molecule type" value="Genomic_DNA"/>
</dbReference>
<dbReference type="Gene3D" id="1.10.3810.10">
    <property type="entry name" value="Biosynthetic peptidoglycan transglycosylase-like"/>
    <property type="match status" value="1"/>
</dbReference>
<protein>
    <submittedName>
        <fullName evidence="20">Penicillin-binding protein 1C</fullName>
    </submittedName>
</protein>
<comment type="similarity">
    <text evidence="3">In the N-terminal section; belongs to the glycosyltransferase 51 family.</text>
</comment>
<dbReference type="GO" id="GO:0009252">
    <property type="term" value="P:peptidoglycan biosynthetic process"/>
    <property type="evidence" value="ECO:0007669"/>
    <property type="project" value="UniProtKB-KW"/>
</dbReference>
<dbReference type="InterPro" id="IPR036950">
    <property type="entry name" value="PBP_transglycosylase"/>
</dbReference>
<dbReference type="GO" id="GO:0009002">
    <property type="term" value="F:serine-type D-Ala-D-Ala carboxypeptidase activity"/>
    <property type="evidence" value="ECO:0007669"/>
    <property type="project" value="UniProtKB-EC"/>
</dbReference>
<evidence type="ECO:0000313" key="20">
    <source>
        <dbReference type="EMBL" id="OGY11347.1"/>
    </source>
</evidence>
<reference evidence="20 21" key="1">
    <citation type="journal article" date="2016" name="Nat. Commun.">
        <title>Thousands of microbial genomes shed light on interconnected biogeochemical processes in an aquifer system.</title>
        <authorList>
            <person name="Anantharaman K."/>
            <person name="Brown C.T."/>
            <person name="Hug L.A."/>
            <person name="Sharon I."/>
            <person name="Castelle C.J."/>
            <person name="Probst A.J."/>
            <person name="Thomas B.C."/>
            <person name="Singh A."/>
            <person name="Wilkins M.J."/>
            <person name="Karaoz U."/>
            <person name="Brodie E.L."/>
            <person name="Williams K.H."/>
            <person name="Hubbard S.S."/>
            <person name="Banfield J.F."/>
        </authorList>
    </citation>
    <scope>NUCLEOTIDE SEQUENCE [LARGE SCALE GENOMIC DNA]</scope>
</reference>
<evidence type="ECO:0000256" key="7">
    <source>
        <dbReference type="ARBA" id="ARBA00022676"/>
    </source>
</evidence>
<evidence type="ECO:0000313" key="21">
    <source>
        <dbReference type="Proteomes" id="UP000178319"/>
    </source>
</evidence>
<dbReference type="Gene3D" id="2.60.40.10">
    <property type="entry name" value="Immunoglobulins"/>
    <property type="match status" value="1"/>
</dbReference>
<dbReference type="STRING" id="1797516.A3D26_02470"/>
<dbReference type="SUPFAM" id="SSF56601">
    <property type="entry name" value="beta-lactamase/transpeptidase-like"/>
    <property type="match status" value="1"/>
</dbReference>
<dbReference type="InterPro" id="IPR001460">
    <property type="entry name" value="PCN-bd_Tpept"/>
</dbReference>
<evidence type="ECO:0000256" key="2">
    <source>
        <dbReference type="ARBA" id="ARBA00007090"/>
    </source>
</evidence>
<dbReference type="InterPro" id="IPR011815">
    <property type="entry name" value="PBP_1c"/>
</dbReference>
<evidence type="ECO:0000259" key="19">
    <source>
        <dbReference type="Pfam" id="PF00912"/>
    </source>
</evidence>
<organism evidence="20 21">
    <name type="scientific">Candidatus Blackburnbacteria bacterium RIFCSPHIGHO2_02_FULL_44_20</name>
    <dbReference type="NCBI Taxonomy" id="1797516"/>
    <lineage>
        <taxon>Bacteria</taxon>
        <taxon>Candidatus Blackburniibacteriota</taxon>
    </lineage>
</organism>
<accession>A0A1G1V7P9</accession>
<dbReference type="PANTHER" id="PTHR32282:SF11">
    <property type="entry name" value="PENICILLIN-BINDING PROTEIN 1B"/>
    <property type="match status" value="1"/>
</dbReference>
<proteinExistence type="inferred from homology"/>
<dbReference type="NCBIfam" id="TIGR02073">
    <property type="entry name" value="PBP_1c"/>
    <property type="match status" value="1"/>
</dbReference>
<dbReference type="Proteomes" id="UP000178319">
    <property type="component" value="Unassembled WGS sequence"/>
</dbReference>
<comment type="catalytic activity">
    <reaction evidence="15">
        <text>Preferential cleavage: (Ac)2-L-Lys-D-Ala-|-D-Ala. Also transpeptidation of peptidyl-alanyl moieties that are N-acyl substituents of D-alanine.</text>
        <dbReference type="EC" id="3.4.16.4"/>
    </reaction>
</comment>
<keyword evidence="13" id="KW-0511">Multifunctional enzyme</keyword>
<comment type="caution">
    <text evidence="20">The sequence shown here is derived from an EMBL/GenBank/DDBJ whole genome shotgun (WGS) entry which is preliminary data.</text>
</comment>
<evidence type="ECO:0000256" key="15">
    <source>
        <dbReference type="ARBA" id="ARBA00034000"/>
    </source>
</evidence>
<evidence type="ECO:0000256" key="4">
    <source>
        <dbReference type="ARBA" id="ARBA00022475"/>
    </source>
</evidence>
<keyword evidence="11" id="KW-0573">Peptidoglycan synthesis</keyword>
<evidence type="ECO:0000256" key="5">
    <source>
        <dbReference type="ARBA" id="ARBA00022645"/>
    </source>
</evidence>
<dbReference type="InterPro" id="IPR012338">
    <property type="entry name" value="Beta-lactam/transpept-like"/>
</dbReference>
<dbReference type="SUPFAM" id="SSF53955">
    <property type="entry name" value="Lysozyme-like"/>
    <property type="match status" value="1"/>
</dbReference>
<dbReference type="Pfam" id="PF00905">
    <property type="entry name" value="Transpeptidase"/>
    <property type="match status" value="1"/>
</dbReference>
<keyword evidence="17" id="KW-1133">Transmembrane helix</keyword>
<evidence type="ECO:0000256" key="3">
    <source>
        <dbReference type="ARBA" id="ARBA00007739"/>
    </source>
</evidence>
<dbReference type="GO" id="GO:0008658">
    <property type="term" value="F:penicillin binding"/>
    <property type="evidence" value="ECO:0007669"/>
    <property type="project" value="InterPro"/>
</dbReference>
<dbReference type="NCBIfam" id="TIGR02074">
    <property type="entry name" value="PBP_1a_fam"/>
    <property type="match status" value="1"/>
</dbReference>
<dbReference type="Gene3D" id="3.40.710.10">
    <property type="entry name" value="DD-peptidase/beta-lactamase superfamily"/>
    <property type="match status" value="1"/>
</dbReference>
<dbReference type="InterPro" id="IPR050396">
    <property type="entry name" value="Glycosyltr_51/Transpeptidase"/>
</dbReference>
<evidence type="ECO:0000256" key="17">
    <source>
        <dbReference type="SAM" id="Phobius"/>
    </source>
</evidence>
<feature type="transmembrane region" description="Helical" evidence="17">
    <location>
        <begin position="31"/>
        <end position="58"/>
    </location>
</feature>
<dbReference type="Pfam" id="PF00912">
    <property type="entry name" value="Transgly"/>
    <property type="match status" value="1"/>
</dbReference>
<dbReference type="InterPro" id="IPR013783">
    <property type="entry name" value="Ig-like_fold"/>
</dbReference>
<dbReference type="GO" id="GO:0006508">
    <property type="term" value="P:proteolysis"/>
    <property type="evidence" value="ECO:0007669"/>
    <property type="project" value="UniProtKB-KW"/>
</dbReference>
<evidence type="ECO:0000256" key="11">
    <source>
        <dbReference type="ARBA" id="ARBA00022984"/>
    </source>
</evidence>
<evidence type="ECO:0000256" key="16">
    <source>
        <dbReference type="ARBA" id="ARBA00049902"/>
    </source>
</evidence>
<evidence type="ECO:0000256" key="13">
    <source>
        <dbReference type="ARBA" id="ARBA00023268"/>
    </source>
</evidence>
<feature type="domain" description="Glycosyl transferase family 51" evidence="19">
    <location>
        <begin position="84"/>
        <end position="258"/>
    </location>
</feature>
<comment type="similarity">
    <text evidence="2">In the C-terminal section; belongs to the transpeptidase family.</text>
</comment>
<dbReference type="AlphaFoldDB" id="A0A1G1V7P9"/>
<dbReference type="GO" id="GO:0005886">
    <property type="term" value="C:plasma membrane"/>
    <property type="evidence" value="ECO:0007669"/>
    <property type="project" value="UniProtKB-SubCell"/>
</dbReference>